<keyword evidence="2" id="KW-1185">Reference proteome</keyword>
<dbReference type="Proteomes" id="UP001595557">
    <property type="component" value="Unassembled WGS sequence"/>
</dbReference>
<sequence length="66" mass="7619">MYSRQHPSSSPFHEPKKRLTADEWELIMDALSAYQHNEVYRALYEKLGGAQAHETLPFHHRAAPAT</sequence>
<comment type="caution">
    <text evidence="1">The sequence shown here is derived from an EMBL/GenBank/DDBJ whole genome shotgun (WGS) entry which is preliminary data.</text>
</comment>
<proteinExistence type="predicted"/>
<evidence type="ECO:0000313" key="2">
    <source>
        <dbReference type="Proteomes" id="UP001595557"/>
    </source>
</evidence>
<dbReference type="RefSeq" id="WP_377707527.1">
    <property type="nucleotide sequence ID" value="NZ_JBHRTE010000136.1"/>
</dbReference>
<name>A0ABV7IPN2_9RHOB</name>
<evidence type="ECO:0000313" key="1">
    <source>
        <dbReference type="EMBL" id="MFC3170462.1"/>
    </source>
</evidence>
<evidence type="ECO:0008006" key="3">
    <source>
        <dbReference type="Google" id="ProtNLM"/>
    </source>
</evidence>
<reference evidence="2" key="1">
    <citation type="journal article" date="2019" name="Int. J. Syst. Evol. Microbiol.">
        <title>The Global Catalogue of Microorganisms (GCM) 10K type strain sequencing project: providing services to taxonomists for standard genome sequencing and annotation.</title>
        <authorList>
            <consortium name="The Broad Institute Genomics Platform"/>
            <consortium name="The Broad Institute Genome Sequencing Center for Infectious Disease"/>
            <person name="Wu L."/>
            <person name="Ma J."/>
        </authorList>
    </citation>
    <scope>NUCLEOTIDE SEQUENCE [LARGE SCALE GENOMIC DNA]</scope>
    <source>
        <strain evidence="2">KCTC 52239</strain>
    </source>
</reference>
<organism evidence="1 2">
    <name type="scientific">Paracoccus fontiphilus</name>
    <dbReference type="NCBI Taxonomy" id="1815556"/>
    <lineage>
        <taxon>Bacteria</taxon>
        <taxon>Pseudomonadati</taxon>
        <taxon>Pseudomonadota</taxon>
        <taxon>Alphaproteobacteria</taxon>
        <taxon>Rhodobacterales</taxon>
        <taxon>Paracoccaceae</taxon>
        <taxon>Paracoccus</taxon>
    </lineage>
</organism>
<gene>
    <name evidence="1" type="ORF">ACFOD7_20790</name>
</gene>
<accession>A0ABV7IPN2</accession>
<dbReference type="EMBL" id="JBHRTE010000136">
    <property type="protein sequence ID" value="MFC3170462.1"/>
    <property type="molecule type" value="Genomic_DNA"/>
</dbReference>
<protein>
    <recommendedName>
        <fullName evidence="3">Clr5 domain-containing protein</fullName>
    </recommendedName>
</protein>